<dbReference type="Pfam" id="PF00096">
    <property type="entry name" value="zf-C2H2"/>
    <property type="match status" value="1"/>
</dbReference>
<dbReference type="GO" id="GO:0005634">
    <property type="term" value="C:nucleus"/>
    <property type="evidence" value="ECO:0007669"/>
    <property type="project" value="TreeGrafter"/>
</dbReference>
<dbReference type="STRING" id="72359.L7JX33"/>
<proteinExistence type="predicted"/>
<dbReference type="EMBL" id="JH993888">
    <property type="protein sequence ID" value="ELQ76033.1"/>
    <property type="molecule type" value="Genomic_DNA"/>
</dbReference>
<dbReference type="SUPFAM" id="SSF57667">
    <property type="entry name" value="beta-beta-alpha zinc fingers"/>
    <property type="match status" value="1"/>
</dbReference>
<organism evidence="7 8">
    <name type="scientific">Trachipleistophora hominis</name>
    <name type="common">Microsporidian parasite</name>
    <dbReference type="NCBI Taxonomy" id="72359"/>
    <lineage>
        <taxon>Eukaryota</taxon>
        <taxon>Fungi</taxon>
        <taxon>Fungi incertae sedis</taxon>
        <taxon>Microsporidia</taxon>
        <taxon>Pleistophoridae</taxon>
        <taxon>Trachipleistophora</taxon>
    </lineage>
</organism>
<keyword evidence="2" id="KW-0677">Repeat</keyword>
<keyword evidence="3 5" id="KW-0863">Zinc-finger</keyword>
<reference evidence="7 8" key="1">
    <citation type="journal article" date="2012" name="PLoS Pathog.">
        <title>The genome of the obligate intracellular parasite Trachipleistophora hominis: new insights into microsporidian genome dynamics and reductive evolution.</title>
        <authorList>
            <person name="Heinz E."/>
            <person name="Williams T.A."/>
            <person name="Nakjang S."/>
            <person name="Noel C.J."/>
            <person name="Swan D.C."/>
            <person name="Goldberg A.V."/>
            <person name="Harris S.R."/>
            <person name="Weinmaier T."/>
            <person name="Markert S."/>
            <person name="Becher D."/>
            <person name="Bernhardt J."/>
            <person name="Dagan T."/>
            <person name="Hacker C."/>
            <person name="Lucocq J.M."/>
            <person name="Schweder T."/>
            <person name="Rattei T."/>
            <person name="Hall N."/>
            <person name="Hirt R.P."/>
            <person name="Embley T.M."/>
        </authorList>
    </citation>
    <scope>NUCLEOTIDE SEQUENCE [LARGE SCALE GENOMIC DNA]</scope>
</reference>
<dbReference type="PANTHER" id="PTHR24408:SF58">
    <property type="entry name" value="TRANSCRIPTION FACTOR (TFIIIA), PUTATIVE (AFU_ORTHOLOGUE AFUA_1G05150)-RELATED"/>
    <property type="match status" value="1"/>
</dbReference>
<evidence type="ECO:0000313" key="8">
    <source>
        <dbReference type="Proteomes" id="UP000011185"/>
    </source>
</evidence>
<gene>
    <name evidence="7" type="ORF">THOM_1032</name>
</gene>
<dbReference type="InterPro" id="IPR036236">
    <property type="entry name" value="Znf_C2H2_sf"/>
</dbReference>
<keyword evidence="4" id="KW-0862">Zinc</keyword>
<dbReference type="InterPro" id="IPR013087">
    <property type="entry name" value="Znf_C2H2_type"/>
</dbReference>
<evidence type="ECO:0000256" key="5">
    <source>
        <dbReference type="PROSITE-ProRule" id="PRU00042"/>
    </source>
</evidence>
<dbReference type="GO" id="GO:0008270">
    <property type="term" value="F:zinc ion binding"/>
    <property type="evidence" value="ECO:0007669"/>
    <property type="project" value="UniProtKB-KW"/>
</dbReference>
<dbReference type="AlphaFoldDB" id="L7JX33"/>
<protein>
    <submittedName>
        <fullName evidence="7">Zn-finger</fullName>
    </submittedName>
</protein>
<dbReference type="GO" id="GO:0000981">
    <property type="term" value="F:DNA-binding transcription factor activity, RNA polymerase II-specific"/>
    <property type="evidence" value="ECO:0007669"/>
    <property type="project" value="TreeGrafter"/>
</dbReference>
<accession>L7JX33</accession>
<dbReference type="Gene3D" id="3.30.160.60">
    <property type="entry name" value="Classic Zinc Finger"/>
    <property type="match status" value="2"/>
</dbReference>
<dbReference type="PROSITE" id="PS00028">
    <property type="entry name" value="ZINC_FINGER_C2H2_1"/>
    <property type="match status" value="2"/>
</dbReference>
<feature type="domain" description="C2H2-type" evidence="6">
    <location>
        <begin position="35"/>
        <end position="53"/>
    </location>
</feature>
<feature type="domain" description="C2H2-type" evidence="6">
    <location>
        <begin position="105"/>
        <end position="128"/>
    </location>
</feature>
<evidence type="ECO:0000259" key="6">
    <source>
        <dbReference type="PROSITE" id="PS50157"/>
    </source>
</evidence>
<dbReference type="HOGENOM" id="CLU_1653480_0_0_1"/>
<evidence type="ECO:0000256" key="4">
    <source>
        <dbReference type="ARBA" id="ARBA00022833"/>
    </source>
</evidence>
<keyword evidence="1" id="KW-0479">Metal-binding</keyword>
<dbReference type="GO" id="GO:0043565">
    <property type="term" value="F:sequence-specific DNA binding"/>
    <property type="evidence" value="ECO:0007669"/>
    <property type="project" value="TreeGrafter"/>
</dbReference>
<dbReference type="PANTHER" id="PTHR24408">
    <property type="entry name" value="ZINC FINGER PROTEIN"/>
    <property type="match status" value="1"/>
</dbReference>
<evidence type="ECO:0000256" key="3">
    <source>
        <dbReference type="ARBA" id="ARBA00022771"/>
    </source>
</evidence>
<dbReference type="InParanoid" id="L7JX33"/>
<evidence type="ECO:0000256" key="1">
    <source>
        <dbReference type="ARBA" id="ARBA00022723"/>
    </source>
</evidence>
<feature type="domain" description="C2H2-type" evidence="6">
    <location>
        <begin position="8"/>
        <end position="35"/>
    </location>
</feature>
<dbReference type="VEuPathDB" id="MicrosporidiaDB:THOM_1032"/>
<evidence type="ECO:0000256" key="2">
    <source>
        <dbReference type="ARBA" id="ARBA00022737"/>
    </source>
</evidence>
<dbReference type="SMART" id="SM00355">
    <property type="entry name" value="ZnF_C2H2"/>
    <property type="match status" value="4"/>
</dbReference>
<evidence type="ECO:0000313" key="7">
    <source>
        <dbReference type="EMBL" id="ELQ76033.1"/>
    </source>
</evidence>
<dbReference type="OrthoDB" id="2188412at2759"/>
<dbReference type="PROSITE" id="PS50157">
    <property type="entry name" value="ZINC_FINGER_C2H2_2"/>
    <property type="match status" value="3"/>
</dbReference>
<dbReference type="Proteomes" id="UP000011185">
    <property type="component" value="Unassembled WGS sequence"/>
</dbReference>
<keyword evidence="8" id="KW-1185">Reference proteome</keyword>
<name>L7JX33_TRAHO</name>
<sequence>MHAQSFPFACLICQRNYPSEKSLNYHKIIHTRPNYYCEKCEKSFFYSDKLKKHLITCGRQWTCSCGRVFVRKKWYDRHMEEHDVSKYLSEKKIIEIKPTALKYIFKCRHCKKGMKKRKTLEVHEQTVHKPLV</sequence>